<evidence type="ECO:0000256" key="1">
    <source>
        <dbReference type="ARBA" id="ARBA00003283"/>
    </source>
</evidence>
<dbReference type="PANTHER" id="PTHR30349">
    <property type="entry name" value="PHAGE INTEGRASE-RELATED"/>
    <property type="match status" value="1"/>
</dbReference>
<dbReference type="InterPro" id="IPR013762">
    <property type="entry name" value="Integrase-like_cat_sf"/>
</dbReference>
<feature type="domain" description="Core-binding (CB)" evidence="13">
    <location>
        <begin position="1"/>
        <end position="89"/>
    </location>
</feature>
<accession>A0ABT1NC23</accession>
<keyword evidence="10" id="KW-0131">Cell cycle</keyword>
<dbReference type="Pfam" id="PF02899">
    <property type="entry name" value="Phage_int_SAM_1"/>
    <property type="match status" value="1"/>
</dbReference>
<dbReference type="InterPro" id="IPR002104">
    <property type="entry name" value="Integrase_catalytic"/>
</dbReference>
<dbReference type="InterPro" id="IPR050090">
    <property type="entry name" value="Tyrosine_recombinase_XerCD"/>
</dbReference>
<keyword evidence="7" id="KW-0229">DNA integration</keyword>
<feature type="domain" description="Tyr recombinase" evidence="12">
    <location>
        <begin position="112"/>
        <end position="303"/>
    </location>
</feature>
<evidence type="ECO:0000256" key="8">
    <source>
        <dbReference type="ARBA" id="ARBA00023125"/>
    </source>
</evidence>
<gene>
    <name evidence="14" type="ORF">LJD61_04510</name>
</gene>
<dbReference type="RefSeq" id="WP_255226325.1">
    <property type="nucleotide sequence ID" value="NZ_JAJEKE010000002.1"/>
</dbReference>
<evidence type="ECO:0000256" key="7">
    <source>
        <dbReference type="ARBA" id="ARBA00022908"/>
    </source>
</evidence>
<comment type="similarity">
    <text evidence="3">Belongs to the 'phage' integrase family.</text>
</comment>
<sequence length="327" mass="38175">MEKEIKNFGYHLSIEKNLSKKTVTTYTNCLYCFTSYVTNVENFDEITIPDIKTETVKRYLIYLKDVKRNQISTISLKISALKSFYTYLVEQKKIKNYENIMLEIKKPKLPKTLPTYLTVDEAENFLLGIKLLSNNVVRDYAIFSLFLLTGARLSELQHLRLDQINYRNHTVIFYGKGSKERTVPLPERAENALKDYINDSNIYKANNMHGRVPKEETNIVFLNKYGLPFSERGVQDLFIRLAKKTGIYRKGLSVHKLRHTCFTLLYASGMELLKLKSIAGHENLRTTEIYTHIDTTDLYKDMQHHPLNHNNIDTAAIYRIKETLLKK</sequence>
<keyword evidence="9" id="KW-0233">DNA recombination</keyword>
<evidence type="ECO:0000256" key="9">
    <source>
        <dbReference type="ARBA" id="ARBA00023172"/>
    </source>
</evidence>
<dbReference type="InterPro" id="IPR004107">
    <property type="entry name" value="Integrase_SAM-like_N"/>
</dbReference>
<evidence type="ECO:0000256" key="4">
    <source>
        <dbReference type="ARBA" id="ARBA00022490"/>
    </source>
</evidence>
<dbReference type="PROSITE" id="PS51900">
    <property type="entry name" value="CB"/>
    <property type="match status" value="1"/>
</dbReference>
<dbReference type="Proteomes" id="UP001651880">
    <property type="component" value="Unassembled WGS sequence"/>
</dbReference>
<dbReference type="InterPro" id="IPR010998">
    <property type="entry name" value="Integrase_recombinase_N"/>
</dbReference>
<dbReference type="InterPro" id="IPR044068">
    <property type="entry name" value="CB"/>
</dbReference>
<dbReference type="Gene3D" id="1.10.150.130">
    <property type="match status" value="1"/>
</dbReference>
<name>A0ABT1NC23_9FIRM</name>
<evidence type="ECO:0000259" key="13">
    <source>
        <dbReference type="PROSITE" id="PS51900"/>
    </source>
</evidence>
<keyword evidence="15" id="KW-1185">Reference proteome</keyword>
<dbReference type="InterPro" id="IPR011010">
    <property type="entry name" value="DNA_brk_join_enz"/>
</dbReference>
<dbReference type="Pfam" id="PF00589">
    <property type="entry name" value="Phage_integrase"/>
    <property type="match status" value="1"/>
</dbReference>
<comment type="caution">
    <text evidence="14">The sequence shown here is derived from an EMBL/GenBank/DDBJ whole genome shotgun (WGS) entry which is preliminary data.</text>
</comment>
<evidence type="ECO:0000259" key="12">
    <source>
        <dbReference type="PROSITE" id="PS51898"/>
    </source>
</evidence>
<dbReference type="Gene3D" id="1.10.443.10">
    <property type="entry name" value="Intergrase catalytic core"/>
    <property type="match status" value="1"/>
</dbReference>
<protein>
    <submittedName>
        <fullName evidence="14">Tyrosine-type recombinase/integrase</fullName>
    </submittedName>
</protein>
<keyword evidence="4" id="KW-0963">Cytoplasm</keyword>
<evidence type="ECO:0000256" key="6">
    <source>
        <dbReference type="ARBA" id="ARBA00022829"/>
    </source>
</evidence>
<evidence type="ECO:0000256" key="5">
    <source>
        <dbReference type="ARBA" id="ARBA00022618"/>
    </source>
</evidence>
<keyword evidence="5" id="KW-0132">Cell division</keyword>
<dbReference type="PANTHER" id="PTHR30349:SF77">
    <property type="entry name" value="TYROSINE RECOMBINASE XERC"/>
    <property type="match status" value="1"/>
</dbReference>
<comment type="subcellular location">
    <subcellularLocation>
        <location evidence="2">Cytoplasm</location>
    </subcellularLocation>
</comment>
<evidence type="ECO:0000256" key="2">
    <source>
        <dbReference type="ARBA" id="ARBA00004496"/>
    </source>
</evidence>
<proteinExistence type="inferred from homology"/>
<keyword evidence="8 11" id="KW-0238">DNA-binding</keyword>
<evidence type="ECO:0000256" key="3">
    <source>
        <dbReference type="ARBA" id="ARBA00008857"/>
    </source>
</evidence>
<reference evidence="14 15" key="1">
    <citation type="submission" date="2021-10" db="EMBL/GenBank/DDBJ databases">
        <title>Lutispora strain m25 sp. nov., a thermophilic, non-spore-forming bacterium isolated from a lab-scale methanogenic bioreactor digesting anaerobic sludge.</title>
        <authorList>
            <person name="El Houari A."/>
            <person name="Mcdonald J."/>
        </authorList>
    </citation>
    <scope>NUCLEOTIDE SEQUENCE [LARGE SCALE GENOMIC DNA]</scope>
    <source>
        <strain evidence="15">m25</strain>
    </source>
</reference>
<evidence type="ECO:0000256" key="10">
    <source>
        <dbReference type="ARBA" id="ARBA00023306"/>
    </source>
</evidence>
<evidence type="ECO:0000256" key="11">
    <source>
        <dbReference type="PROSITE-ProRule" id="PRU01248"/>
    </source>
</evidence>
<evidence type="ECO:0000313" key="15">
    <source>
        <dbReference type="Proteomes" id="UP001651880"/>
    </source>
</evidence>
<dbReference type="EMBL" id="JAJEKE010000002">
    <property type="protein sequence ID" value="MCQ1528809.1"/>
    <property type="molecule type" value="Genomic_DNA"/>
</dbReference>
<organism evidence="14 15">
    <name type="scientific">Lutispora saccharofermentans</name>
    <dbReference type="NCBI Taxonomy" id="3024236"/>
    <lineage>
        <taxon>Bacteria</taxon>
        <taxon>Bacillati</taxon>
        <taxon>Bacillota</taxon>
        <taxon>Clostridia</taxon>
        <taxon>Lutisporales</taxon>
        <taxon>Lutisporaceae</taxon>
        <taxon>Lutispora</taxon>
    </lineage>
</organism>
<evidence type="ECO:0000313" key="14">
    <source>
        <dbReference type="EMBL" id="MCQ1528809.1"/>
    </source>
</evidence>
<keyword evidence="6" id="KW-0159">Chromosome partition</keyword>
<dbReference type="PROSITE" id="PS51898">
    <property type="entry name" value="TYR_RECOMBINASE"/>
    <property type="match status" value="1"/>
</dbReference>
<comment type="function">
    <text evidence="1">Site-specific tyrosine recombinase, which acts by catalyzing the cutting and rejoining of the recombining DNA molecules.</text>
</comment>
<dbReference type="SUPFAM" id="SSF56349">
    <property type="entry name" value="DNA breaking-rejoining enzymes"/>
    <property type="match status" value="1"/>
</dbReference>